<proteinExistence type="predicted"/>
<evidence type="ECO:0000313" key="1">
    <source>
        <dbReference type="EMBL" id="MBA4631192.1"/>
    </source>
</evidence>
<accession>A0A7C8Z0C4</accession>
<reference evidence="1" key="2">
    <citation type="submission" date="2020-07" db="EMBL/GenBank/DDBJ databases">
        <authorList>
            <person name="Vera ALvarez R."/>
            <person name="Arias-Moreno D.M."/>
            <person name="Jimenez-Jacinto V."/>
            <person name="Jimenez-Bremont J.F."/>
            <person name="Swaminathan K."/>
            <person name="Moose S.P."/>
            <person name="Guerrero-Gonzalez M.L."/>
            <person name="Marino-Ramirez L."/>
            <person name="Landsman D."/>
            <person name="Rodriguez-Kessler M."/>
            <person name="Delgado-Sanchez P."/>
        </authorList>
    </citation>
    <scope>NUCLEOTIDE SEQUENCE</scope>
    <source>
        <tissue evidence="1">Cladode</tissue>
    </source>
</reference>
<dbReference type="EMBL" id="GISG01076861">
    <property type="protein sequence ID" value="MBA4631192.1"/>
    <property type="molecule type" value="Transcribed_RNA"/>
</dbReference>
<organism evidence="1">
    <name type="scientific">Opuntia streptacantha</name>
    <name type="common">Prickly pear cactus</name>
    <name type="synonym">Opuntia cardona</name>
    <dbReference type="NCBI Taxonomy" id="393608"/>
    <lineage>
        <taxon>Eukaryota</taxon>
        <taxon>Viridiplantae</taxon>
        <taxon>Streptophyta</taxon>
        <taxon>Embryophyta</taxon>
        <taxon>Tracheophyta</taxon>
        <taxon>Spermatophyta</taxon>
        <taxon>Magnoliopsida</taxon>
        <taxon>eudicotyledons</taxon>
        <taxon>Gunneridae</taxon>
        <taxon>Pentapetalae</taxon>
        <taxon>Caryophyllales</taxon>
        <taxon>Cactineae</taxon>
        <taxon>Cactaceae</taxon>
        <taxon>Opuntioideae</taxon>
        <taxon>Opuntia</taxon>
    </lineage>
</organism>
<name>A0A7C8Z0C4_OPUST</name>
<reference evidence="1" key="1">
    <citation type="journal article" date="2013" name="J. Plant Res.">
        <title>Effect of fungi and light on seed germination of three Opuntia species from semiarid lands of central Mexico.</title>
        <authorList>
            <person name="Delgado-Sanchez P."/>
            <person name="Jimenez-Bremont J.F."/>
            <person name="Guerrero-Gonzalez Mde L."/>
            <person name="Flores J."/>
        </authorList>
    </citation>
    <scope>NUCLEOTIDE SEQUENCE</scope>
    <source>
        <tissue evidence="1">Cladode</tissue>
    </source>
</reference>
<dbReference type="AlphaFoldDB" id="A0A7C8Z0C4"/>
<protein>
    <submittedName>
        <fullName evidence="1">Uncharacterized protein</fullName>
    </submittedName>
</protein>
<sequence length="109" mass="12398">MRMLDDMKMQAILIVNKGENPSIIRSCNVEMRMKSHTPNFQLNCRENHSTLIFPLKIELKRERKGSIQDPPKRKNKNLFSSKAAAAQVSQGLSHCLARSYFGNTFGNCS</sequence>